<protein>
    <submittedName>
        <fullName evidence="1">Uncharacterized protein</fullName>
    </submittedName>
</protein>
<organism evidence="1 2">
    <name type="scientific">Lipomyces starkeyi NRRL Y-11557</name>
    <dbReference type="NCBI Taxonomy" id="675824"/>
    <lineage>
        <taxon>Eukaryota</taxon>
        <taxon>Fungi</taxon>
        <taxon>Dikarya</taxon>
        <taxon>Ascomycota</taxon>
        <taxon>Saccharomycotina</taxon>
        <taxon>Lipomycetes</taxon>
        <taxon>Lipomycetales</taxon>
        <taxon>Lipomycetaceae</taxon>
        <taxon>Lipomyces</taxon>
    </lineage>
</organism>
<evidence type="ECO:0000313" key="2">
    <source>
        <dbReference type="Proteomes" id="UP000094385"/>
    </source>
</evidence>
<dbReference type="EMBL" id="KV454294">
    <property type="protein sequence ID" value="ODQ72841.1"/>
    <property type="molecule type" value="Genomic_DNA"/>
</dbReference>
<evidence type="ECO:0000313" key="1">
    <source>
        <dbReference type="EMBL" id="ODQ72841.1"/>
    </source>
</evidence>
<accession>A0A1E3Q5A8</accession>
<dbReference type="AlphaFoldDB" id="A0A1E3Q5A8"/>
<sequence>MAVDILSMDLQQPIARGTARLFGVPSDLNGTRLTQQRTLVLVHDILVPNAICSVYAVQTLTKHQSITETLTQSFSTHNEPLLVAATATLRKSADVSPTPVTREQVSAIYVQESGTLGTYGT</sequence>
<reference evidence="1 2" key="1">
    <citation type="journal article" date="2016" name="Proc. Natl. Acad. Sci. U.S.A.">
        <title>Comparative genomics of biotechnologically important yeasts.</title>
        <authorList>
            <person name="Riley R."/>
            <person name="Haridas S."/>
            <person name="Wolfe K.H."/>
            <person name="Lopes M.R."/>
            <person name="Hittinger C.T."/>
            <person name="Goeker M."/>
            <person name="Salamov A.A."/>
            <person name="Wisecaver J.H."/>
            <person name="Long T.M."/>
            <person name="Calvey C.H."/>
            <person name="Aerts A.L."/>
            <person name="Barry K.W."/>
            <person name="Choi C."/>
            <person name="Clum A."/>
            <person name="Coughlan A.Y."/>
            <person name="Deshpande S."/>
            <person name="Douglass A.P."/>
            <person name="Hanson S.J."/>
            <person name="Klenk H.-P."/>
            <person name="LaButti K.M."/>
            <person name="Lapidus A."/>
            <person name="Lindquist E.A."/>
            <person name="Lipzen A.M."/>
            <person name="Meier-Kolthoff J.P."/>
            <person name="Ohm R.A."/>
            <person name="Otillar R.P."/>
            <person name="Pangilinan J.L."/>
            <person name="Peng Y."/>
            <person name="Rokas A."/>
            <person name="Rosa C.A."/>
            <person name="Scheuner C."/>
            <person name="Sibirny A.A."/>
            <person name="Slot J.C."/>
            <person name="Stielow J.B."/>
            <person name="Sun H."/>
            <person name="Kurtzman C.P."/>
            <person name="Blackwell M."/>
            <person name="Grigoriev I.V."/>
            <person name="Jeffries T.W."/>
        </authorList>
    </citation>
    <scope>NUCLEOTIDE SEQUENCE [LARGE SCALE GENOMIC DNA]</scope>
    <source>
        <strain evidence="1 2">NRRL Y-11557</strain>
    </source>
</reference>
<name>A0A1E3Q5A8_LIPST</name>
<dbReference type="Proteomes" id="UP000094385">
    <property type="component" value="Unassembled WGS sequence"/>
</dbReference>
<gene>
    <name evidence="1" type="ORF">LIPSTDRAFT_3212</name>
</gene>
<proteinExistence type="predicted"/>
<keyword evidence="2" id="KW-1185">Reference proteome</keyword>